<keyword evidence="2" id="KW-1185">Reference proteome</keyword>
<evidence type="ECO:0000313" key="1">
    <source>
        <dbReference type="EMBL" id="KAD5318311.1"/>
    </source>
</evidence>
<dbReference type="EMBL" id="SZYD01000009">
    <property type="protein sequence ID" value="KAD5318311.1"/>
    <property type="molecule type" value="Genomic_DNA"/>
</dbReference>
<comment type="caution">
    <text evidence="1">The sequence shown here is derived from an EMBL/GenBank/DDBJ whole genome shotgun (WGS) entry which is preliminary data.</text>
</comment>
<gene>
    <name evidence="1" type="ORF">E3N88_18257</name>
</gene>
<evidence type="ECO:0000313" key="2">
    <source>
        <dbReference type="Proteomes" id="UP000326396"/>
    </source>
</evidence>
<sequence length="107" mass="11063">MAETSDAAAKTTSVVEISKVAGGEDIGAGGGEDGAVMGDEDRIDKPKILATKAGMLETKAGILATRPEFGGSLVIVFENEIVSHSACTGPKISNYTGILRRIHSYNP</sequence>
<name>A0A5N6NUC6_9ASTR</name>
<dbReference type="Proteomes" id="UP000326396">
    <property type="component" value="Linkage Group LG17"/>
</dbReference>
<organism evidence="1 2">
    <name type="scientific">Mikania micrantha</name>
    <name type="common">bitter vine</name>
    <dbReference type="NCBI Taxonomy" id="192012"/>
    <lineage>
        <taxon>Eukaryota</taxon>
        <taxon>Viridiplantae</taxon>
        <taxon>Streptophyta</taxon>
        <taxon>Embryophyta</taxon>
        <taxon>Tracheophyta</taxon>
        <taxon>Spermatophyta</taxon>
        <taxon>Magnoliopsida</taxon>
        <taxon>eudicotyledons</taxon>
        <taxon>Gunneridae</taxon>
        <taxon>Pentapetalae</taxon>
        <taxon>asterids</taxon>
        <taxon>campanulids</taxon>
        <taxon>Asterales</taxon>
        <taxon>Asteraceae</taxon>
        <taxon>Asteroideae</taxon>
        <taxon>Heliantheae alliance</taxon>
        <taxon>Eupatorieae</taxon>
        <taxon>Mikania</taxon>
    </lineage>
</organism>
<accession>A0A5N6NUC6</accession>
<reference evidence="1 2" key="1">
    <citation type="submission" date="2019-05" db="EMBL/GenBank/DDBJ databases">
        <title>Mikania micrantha, genome provides insights into the molecular mechanism of rapid growth.</title>
        <authorList>
            <person name="Liu B."/>
        </authorList>
    </citation>
    <scope>NUCLEOTIDE SEQUENCE [LARGE SCALE GENOMIC DNA]</scope>
    <source>
        <strain evidence="1">NLD-2019</strain>
        <tissue evidence="1">Leaf</tissue>
    </source>
</reference>
<dbReference type="AlphaFoldDB" id="A0A5N6NUC6"/>
<protein>
    <submittedName>
        <fullName evidence="1">Uncharacterized protein</fullName>
    </submittedName>
</protein>
<proteinExistence type="predicted"/>